<dbReference type="Pfam" id="PF16158">
    <property type="entry name" value="N_BRCA1_IG"/>
    <property type="match status" value="2"/>
</dbReference>
<evidence type="ECO:0000256" key="1">
    <source>
        <dbReference type="ARBA" id="ARBA00022737"/>
    </source>
</evidence>
<dbReference type="InterPro" id="IPR022385">
    <property type="entry name" value="Rhs_assc_core"/>
</dbReference>
<dbReference type="Pfam" id="PF25023">
    <property type="entry name" value="TEN_YD-shell"/>
    <property type="match status" value="1"/>
</dbReference>
<dbReference type="KEGG" id="lab:LA76x_1124"/>
<dbReference type="InterPro" id="IPR056823">
    <property type="entry name" value="TEN-like_YD-shell"/>
</dbReference>
<accession>A0A0S2F722</accession>
<dbReference type="InterPro" id="IPR013783">
    <property type="entry name" value="Ig-like_fold"/>
</dbReference>
<dbReference type="Gene3D" id="2.60.40.10">
    <property type="entry name" value="Immunoglobulins"/>
    <property type="match status" value="3"/>
</dbReference>
<reference evidence="5 6" key="1">
    <citation type="journal article" date="2015" name="BMC Genomics">
        <title>Comparative genomics and metabolic profiling of the genus Lysobacter.</title>
        <authorList>
            <person name="de Bruijn I."/>
            <person name="Cheng X."/>
            <person name="de Jager V."/>
            <person name="Exposito R.G."/>
            <person name="Watrous J."/>
            <person name="Patel N."/>
            <person name="Postma J."/>
            <person name="Dorrestein P.C."/>
            <person name="Kobayashi D."/>
            <person name="Raaijmakers J.M."/>
        </authorList>
    </citation>
    <scope>NUCLEOTIDE SEQUENCE [LARGE SCALE GENOMIC DNA]</scope>
    <source>
        <strain evidence="5 6">76</strain>
    </source>
</reference>
<dbReference type="PANTHER" id="PTHR32305:SF15">
    <property type="entry name" value="PROTEIN RHSA-RELATED"/>
    <property type="match status" value="1"/>
</dbReference>
<protein>
    <submittedName>
        <fullName evidence="5">RHS repeat-associated core domain protein</fullName>
    </submittedName>
</protein>
<feature type="compositionally biased region" description="Basic and acidic residues" evidence="2">
    <location>
        <begin position="1223"/>
        <end position="1233"/>
    </location>
</feature>
<dbReference type="Proteomes" id="UP000060787">
    <property type="component" value="Chromosome"/>
</dbReference>
<dbReference type="STRING" id="84531.LA76x_1124"/>
<proteinExistence type="predicted"/>
<dbReference type="NCBIfam" id="TIGR03696">
    <property type="entry name" value="Rhs_assc_core"/>
    <property type="match status" value="1"/>
</dbReference>
<gene>
    <name evidence="5" type="ORF">LA76x_1124</name>
</gene>
<feature type="compositionally biased region" description="Pro residues" evidence="2">
    <location>
        <begin position="1257"/>
        <end position="1266"/>
    </location>
</feature>
<dbReference type="EMBL" id="CP011129">
    <property type="protein sequence ID" value="ALN79283.1"/>
    <property type="molecule type" value="Genomic_DNA"/>
</dbReference>
<keyword evidence="6" id="KW-1185">Reference proteome</keyword>
<feature type="region of interest" description="Disordered" evidence="2">
    <location>
        <begin position="1196"/>
        <end position="1266"/>
    </location>
</feature>
<dbReference type="InterPro" id="IPR050708">
    <property type="entry name" value="T6SS_VgrG/RHS"/>
</dbReference>
<evidence type="ECO:0000313" key="6">
    <source>
        <dbReference type="Proteomes" id="UP000060787"/>
    </source>
</evidence>
<evidence type="ECO:0000256" key="2">
    <source>
        <dbReference type="SAM" id="MobiDB-lite"/>
    </source>
</evidence>
<dbReference type="PATRIC" id="fig|84531.8.peg.1149"/>
<sequence length="1266" mass="135648">MSRREKGLGETKIVFGGDMTQDANVVTRSIRRGSLSRRLGTWSAAAALWLLMSFAAQAAGGTPAITISVNPIPGYEEPATLEVYAEGSGDAGIEWIALYQNGVQLIKVNDYIVDKTVTGLPAGTYYFSATAKDFGGRTNTVTKQVVIQPANQAPTVSLSLPGGTQYLTPANITLASNPADSDGSISKVEYFANGAWVAASMSPPFTAQWNNVSPGTYTLVASAYDNKNQHGNSAPVSVVVSTAEAEFAGQIVPVSMRPGAVYPVRVQMKNTGTSVWRNGDGYRLGSSNPGDNYTWGMSRAGLVGDVGPGQTAVFDFNVTAPASDGDYNFQWRMLKEGVQWFGSASANQVVQVRTPPALASEFVSQSVPTSMVPGATYSVSVQMRNVGTAIWRSSESIRLGSFNPNDNGTWNIARIPVAGDIAPGQVATFGFTVKAPIASGSYNFQWRMLKEGVAWFGDPSANQVVQVQAPPASSLLGVRTRYDVLGRVVSVKQDSELGVLTSTTEYLGGLQTAVTNPRGNVTLTAFHAFGAPSYDAPVVISSPEGVYTEIARDVFGKPTSLRRRNADQSLSLYRYLVYDAHQRLCKSVEPETGATVTAYDDAGNPAWSAAGLSLPSTSNCDFTEAYSSGRRVDRSYDNRNRLEGLTFPDGRGNQSWLYTPDGLPREVTTSNEGDGQGVVVNTYGYNKRRLLSAESMSQPGSSTWTSTNGFDGNGNRSRYTTPDGLQVNYANNALGQPTAVSTAWGTHASGISYYPNGAIKQFTYGNGIVHSMTQNARQLPVLSVDAGVIDFSTGYDSNGNVTSISDRLRGDHYSRWMGYDNLDRLTSAGSCSFKGDCWHRFTYDVLDNIKTWSLGGVKNHRYLYNGNNHLTNIQSVNADGSTPTVIGLGYDVQGNLDNKNGQDYDFDLGNRLRKVTGKEIYRYDAYGRRVTATGRPDTTFSQSFYNQAGQLLLREEHHSAEAESDSHPELNIPHIYLGSSLLATLEWNRAAGNGQIKYQHTDALGSPVVVTNTAGQVLERTEWEPFGAAIREPGQPAYNGVGYTGHVMDGATGLTYMQQRYYDPAIGRFLSVDSVQVDSNSGDNFNRYSYVNNNPYKFIDPDGRQELEFLALRGVLAFAAADAVTPEPSDAAAPLKLAGYGAAIAGTAIGGAIVWAANEAMDAPADSGAGNTNPYNGPVDSPVVVVDSDGNAIPVEQGEQLKGSPDGRYQQVLGQDGKPTGTRVDKGGHRGQSDPKAQGPHGHRPGVTDETGNPHLPLNPPRGSPN</sequence>
<dbReference type="Pfam" id="PF17957">
    <property type="entry name" value="Big_7"/>
    <property type="match status" value="1"/>
</dbReference>
<evidence type="ECO:0000259" key="3">
    <source>
        <dbReference type="Pfam" id="PF16158"/>
    </source>
</evidence>
<feature type="domain" description="Teneurin-like YD-shell" evidence="4">
    <location>
        <begin position="788"/>
        <end position="1095"/>
    </location>
</feature>
<dbReference type="PANTHER" id="PTHR32305">
    <property type="match status" value="1"/>
</dbReference>
<feature type="domain" description="Nbr1 FW" evidence="3">
    <location>
        <begin position="369"/>
        <end position="458"/>
    </location>
</feature>
<evidence type="ECO:0000259" key="4">
    <source>
        <dbReference type="Pfam" id="PF25023"/>
    </source>
</evidence>
<feature type="domain" description="Nbr1 FW" evidence="3">
    <location>
        <begin position="256"/>
        <end position="343"/>
    </location>
</feature>
<dbReference type="AlphaFoldDB" id="A0A0S2F722"/>
<dbReference type="InterPro" id="IPR032350">
    <property type="entry name" value="Nbr1_FW"/>
</dbReference>
<evidence type="ECO:0000313" key="5">
    <source>
        <dbReference type="EMBL" id="ALN79283.1"/>
    </source>
</evidence>
<feature type="region of interest" description="Disordered" evidence="2">
    <location>
        <begin position="694"/>
        <end position="714"/>
    </location>
</feature>
<dbReference type="Gene3D" id="2.180.10.10">
    <property type="entry name" value="RHS repeat-associated core"/>
    <property type="match status" value="1"/>
</dbReference>
<keyword evidence="1" id="KW-0677">Repeat</keyword>
<name>A0A0S2F722_LYSAN</name>
<organism evidence="5 6">
    <name type="scientific">Lysobacter antibioticus</name>
    <dbReference type="NCBI Taxonomy" id="84531"/>
    <lineage>
        <taxon>Bacteria</taxon>
        <taxon>Pseudomonadati</taxon>
        <taxon>Pseudomonadota</taxon>
        <taxon>Gammaproteobacteria</taxon>
        <taxon>Lysobacterales</taxon>
        <taxon>Lysobacteraceae</taxon>
        <taxon>Lysobacter</taxon>
    </lineage>
</organism>